<sequence length="197" mass="22759">MYLSEINSHAMSAERGRRTIRYRGLAPNGARVWTAEEDQICRQFGHDYSLLRKQLPNRTYWALRFRCQRLGLRPKREMFTAGELSRLRRLSAKGSSREELQQAFPTRSLEQISAARKYHGIAISRRPYAPTGSKIIDQIRDRCFALGYTMGDLDILAKSKRYFKGAGWINGNYNYGAIGRAIIALDGSIEICWREYQ</sequence>
<gene>
    <name evidence="1" type="ORF">ICI42_15845</name>
</gene>
<dbReference type="EMBL" id="JACVVX010000005">
    <property type="protein sequence ID" value="MBD0416129.1"/>
    <property type="molecule type" value="Genomic_DNA"/>
</dbReference>
<keyword evidence="2" id="KW-1185">Reference proteome</keyword>
<dbReference type="SUPFAM" id="SSF46689">
    <property type="entry name" value="Homeodomain-like"/>
    <property type="match status" value="1"/>
</dbReference>
<accession>A0A8J6PUR3</accession>
<evidence type="ECO:0000313" key="1">
    <source>
        <dbReference type="EMBL" id="MBD0416129.1"/>
    </source>
</evidence>
<name>A0A8J6PUR3_9HYPH</name>
<dbReference type="Proteomes" id="UP000643405">
    <property type="component" value="Unassembled WGS sequence"/>
</dbReference>
<protein>
    <submittedName>
        <fullName evidence="1">Uncharacterized protein</fullName>
    </submittedName>
</protein>
<dbReference type="CDD" id="cd00167">
    <property type="entry name" value="SANT"/>
    <property type="match status" value="1"/>
</dbReference>
<dbReference type="AlphaFoldDB" id="A0A8J6PUR3"/>
<proteinExistence type="predicted"/>
<dbReference type="InterPro" id="IPR009057">
    <property type="entry name" value="Homeodomain-like_sf"/>
</dbReference>
<reference evidence="1" key="1">
    <citation type="submission" date="2020-09" db="EMBL/GenBank/DDBJ databases">
        <title>Genome seq and assembly of Tianweitania sp.</title>
        <authorList>
            <person name="Chhetri G."/>
        </authorList>
    </citation>
    <scope>NUCLEOTIDE SEQUENCE</scope>
    <source>
        <strain evidence="1">Rool2</strain>
    </source>
</reference>
<evidence type="ECO:0000313" key="2">
    <source>
        <dbReference type="Proteomes" id="UP000643405"/>
    </source>
</evidence>
<dbReference type="RefSeq" id="WP_188165934.1">
    <property type="nucleotide sequence ID" value="NZ_JACVVX010000005.1"/>
</dbReference>
<comment type="caution">
    <text evidence="1">The sequence shown here is derived from an EMBL/GenBank/DDBJ whole genome shotgun (WGS) entry which is preliminary data.</text>
</comment>
<organism evidence="1 2">
    <name type="scientific">Oryzicola mucosus</name>
    <dbReference type="NCBI Taxonomy" id="2767425"/>
    <lineage>
        <taxon>Bacteria</taxon>
        <taxon>Pseudomonadati</taxon>
        <taxon>Pseudomonadota</taxon>
        <taxon>Alphaproteobacteria</taxon>
        <taxon>Hyphomicrobiales</taxon>
        <taxon>Phyllobacteriaceae</taxon>
        <taxon>Oryzicola</taxon>
    </lineage>
</organism>
<dbReference type="InterPro" id="IPR001005">
    <property type="entry name" value="SANT/Myb"/>
</dbReference>